<feature type="transmembrane region" description="Helical" evidence="1">
    <location>
        <begin position="47"/>
        <end position="69"/>
    </location>
</feature>
<accession>A0A0H3J2C9</accession>
<protein>
    <submittedName>
        <fullName evidence="2">Uncharacterized protein</fullName>
    </submittedName>
</protein>
<evidence type="ECO:0000256" key="1">
    <source>
        <dbReference type="SAM" id="Phobius"/>
    </source>
</evidence>
<dbReference type="eggNOG" id="ENOG5030U2E">
    <property type="taxonomic scope" value="Bacteria"/>
</dbReference>
<evidence type="ECO:0000313" key="3">
    <source>
        <dbReference type="EMBL" id="KRU12421.1"/>
    </source>
</evidence>
<dbReference type="PATRIC" id="fig|1262449.3.peg.3409"/>
<organism evidence="2 5">
    <name type="scientific">Clostridium pasteurianum DSM 525 = ATCC 6013</name>
    <dbReference type="NCBI Taxonomy" id="1262449"/>
    <lineage>
        <taxon>Bacteria</taxon>
        <taxon>Bacillati</taxon>
        <taxon>Bacillota</taxon>
        <taxon>Clostridia</taxon>
        <taxon>Eubacteriales</taxon>
        <taxon>Clostridiaceae</taxon>
        <taxon>Clostridium</taxon>
    </lineage>
</organism>
<keyword evidence="1" id="KW-0812">Transmembrane</keyword>
<reference evidence="3" key="2">
    <citation type="submission" date="2015-10" db="EMBL/GenBank/DDBJ databases">
        <title>Improved Draft Genome Sequence of Clostridium pasteurianum Strain ATCC 6013 (DSM 525) Using a Hybrid Next-Generation Sequencing Approach.</title>
        <authorList>
            <person name="Pyne M.E."/>
            <person name="Utturkar S.M."/>
            <person name="Brown S.D."/>
            <person name="Moo-Young M."/>
            <person name="Chung D.A."/>
            <person name="Chou P.C."/>
        </authorList>
    </citation>
    <scope>NUCLEOTIDE SEQUENCE</scope>
    <source>
        <strain evidence="3">ATCC 6013</strain>
    </source>
</reference>
<dbReference type="KEGG" id="cpat:CLPA_c15090"/>
<evidence type="ECO:0000313" key="2">
    <source>
        <dbReference type="EMBL" id="AJA51572.1"/>
    </source>
</evidence>
<keyword evidence="5" id="KW-1185">Reference proteome</keyword>
<reference evidence="3 4" key="3">
    <citation type="journal article" name="Genome Announc.">
        <title>Improved Draft Genome Sequence of Clostridium pasteurianum Strain ATCC 6013 (DSM 525) Using a Hybrid Next-Generation Sequencing Approach.</title>
        <authorList>
            <person name="Pyne M.E."/>
            <person name="Utturkar S."/>
            <person name="Brown S.D."/>
            <person name="Moo-Young M."/>
            <person name="Chung D.A."/>
            <person name="Chou C.P."/>
        </authorList>
    </citation>
    <scope>NUCLEOTIDE SEQUENCE [LARGE SCALE GENOMIC DNA]</scope>
    <source>
        <strain evidence="3 4">ATCC 6013</strain>
    </source>
</reference>
<dbReference type="GeneID" id="93073682"/>
<evidence type="ECO:0000313" key="5">
    <source>
        <dbReference type="Proteomes" id="UP000030905"/>
    </source>
</evidence>
<evidence type="ECO:0000313" key="4">
    <source>
        <dbReference type="Proteomes" id="UP000028042"/>
    </source>
</evidence>
<dbReference type="Proteomes" id="UP000030905">
    <property type="component" value="Chromosome"/>
</dbReference>
<dbReference type="Proteomes" id="UP000028042">
    <property type="component" value="Unassembled WGS sequence"/>
</dbReference>
<keyword evidence="1" id="KW-1133">Transmembrane helix</keyword>
<proteinExistence type="predicted"/>
<dbReference type="AlphaFoldDB" id="A0A0H3J2C9"/>
<keyword evidence="1" id="KW-0472">Membrane</keyword>
<dbReference type="KEGG" id="cpae:CPAST_c15090"/>
<sequence>MKKKLLDYVIIFVICFFISPIILYIFLNSSFFNKYNLYFDTIVYVKMYYRLTFSGLFILSLIQLFNYLFKKLISRRPIVKANLISIEKICTMPTNFTIIKDTECIENYIVKFKHNDEIIDITISKKNIKSDLTSDEKPYVEYQYIDLINLFNKFLNIKVHTKK</sequence>
<gene>
    <name evidence="2" type="ORF">CLPA_c15090</name>
    <name evidence="3" type="ORF">CP6013_01668</name>
</gene>
<dbReference type="EMBL" id="CP009268">
    <property type="protein sequence ID" value="AJA51572.1"/>
    <property type="molecule type" value="Genomic_DNA"/>
</dbReference>
<name>A0A0H3J2C9_CLOPA</name>
<dbReference type="RefSeq" id="WP_003447262.1">
    <property type="nucleotide sequence ID" value="NZ_ANZB01000014.1"/>
</dbReference>
<reference evidence="2 5" key="1">
    <citation type="journal article" date="2015" name="Genome Announc.">
        <title>Complete Genome Sequence of the Nitrogen-Fixing and Solvent-Producing Clostridium pasteurianum DSM 525.</title>
        <authorList>
            <person name="Poehlein A."/>
            <person name="Grosse-Honebrink A."/>
            <person name="Zhang Y."/>
            <person name="Minton N.P."/>
            <person name="Daniel R."/>
        </authorList>
    </citation>
    <scope>NUCLEOTIDE SEQUENCE [LARGE SCALE GENOMIC DNA]</scope>
    <source>
        <strain evidence="2">DSM 525</strain>
        <strain evidence="5">DSM 525 / ATCC 6013</strain>
    </source>
</reference>
<dbReference type="EMBL" id="JPGY02000001">
    <property type="protein sequence ID" value="KRU12421.1"/>
    <property type="molecule type" value="Genomic_DNA"/>
</dbReference>
<feature type="transmembrane region" description="Helical" evidence="1">
    <location>
        <begin position="5"/>
        <end position="27"/>
    </location>
</feature>